<dbReference type="Proteomes" id="UP000582646">
    <property type="component" value="Unassembled WGS sequence"/>
</dbReference>
<dbReference type="EMBL" id="JAAXOQ010000001">
    <property type="protein sequence ID" value="NKY17012.1"/>
    <property type="molecule type" value="Genomic_DNA"/>
</dbReference>
<dbReference type="InterPro" id="IPR027787">
    <property type="entry name" value="Alpha/beta-hydrolase_catalytic"/>
</dbReference>
<feature type="transmembrane region" description="Helical" evidence="2">
    <location>
        <begin position="78"/>
        <end position="101"/>
    </location>
</feature>
<keyword evidence="2" id="KW-1133">Transmembrane helix</keyword>
<reference evidence="5 6" key="1">
    <citation type="submission" date="2020-04" db="EMBL/GenBank/DDBJ databases">
        <title>MicrobeNet Type strains.</title>
        <authorList>
            <person name="Nicholson A.C."/>
        </authorList>
    </citation>
    <scope>NUCLEOTIDE SEQUENCE [LARGE SCALE GENOMIC DNA]</scope>
    <source>
        <strain evidence="5 6">DSM 44113</strain>
    </source>
</reference>
<dbReference type="InterPro" id="IPR027788">
    <property type="entry name" value="Alpha/beta-hydrolase_N_dom"/>
</dbReference>
<evidence type="ECO:0000313" key="6">
    <source>
        <dbReference type="Proteomes" id="UP000582646"/>
    </source>
</evidence>
<organism evidence="5 6">
    <name type="scientific">Tsukamurella spumae</name>
    <dbReference type="NCBI Taxonomy" id="44753"/>
    <lineage>
        <taxon>Bacteria</taxon>
        <taxon>Bacillati</taxon>
        <taxon>Actinomycetota</taxon>
        <taxon>Actinomycetes</taxon>
        <taxon>Mycobacteriales</taxon>
        <taxon>Tsukamurellaceae</taxon>
        <taxon>Tsukamurella</taxon>
    </lineage>
</organism>
<feature type="transmembrane region" description="Helical" evidence="2">
    <location>
        <begin position="113"/>
        <end position="138"/>
    </location>
</feature>
<dbReference type="SUPFAM" id="SSF53474">
    <property type="entry name" value="alpha/beta-Hydrolases"/>
    <property type="match status" value="1"/>
</dbReference>
<dbReference type="Pfam" id="PF10081">
    <property type="entry name" value="Abhydrolase_9"/>
    <property type="match status" value="1"/>
</dbReference>
<dbReference type="Pfam" id="PF15420">
    <property type="entry name" value="Abhydrolase_9_N"/>
    <property type="match status" value="1"/>
</dbReference>
<protein>
    <recommendedName>
        <fullName evidence="7">Alpha/beta-hydrolase catalytic domain-containing protein</fullName>
    </recommendedName>
</protein>
<feature type="transmembrane region" description="Helical" evidence="2">
    <location>
        <begin position="199"/>
        <end position="222"/>
    </location>
</feature>
<evidence type="ECO:0000259" key="3">
    <source>
        <dbReference type="Pfam" id="PF10081"/>
    </source>
</evidence>
<comment type="caution">
    <text evidence="5">The sequence shown here is derived from an EMBL/GenBank/DDBJ whole genome shotgun (WGS) entry which is preliminary data.</text>
</comment>
<accession>A0A846WYC2</accession>
<feature type="region of interest" description="Disordered" evidence="1">
    <location>
        <begin position="279"/>
        <end position="303"/>
    </location>
</feature>
<dbReference type="InterPro" id="IPR029058">
    <property type="entry name" value="AB_hydrolase_fold"/>
</dbReference>
<evidence type="ECO:0000256" key="2">
    <source>
        <dbReference type="SAM" id="Phobius"/>
    </source>
</evidence>
<gene>
    <name evidence="5" type="ORF">HF999_01290</name>
</gene>
<evidence type="ECO:0008006" key="7">
    <source>
        <dbReference type="Google" id="ProtNLM"/>
    </source>
</evidence>
<feature type="transmembrane region" description="Helical" evidence="2">
    <location>
        <begin position="159"/>
        <end position="179"/>
    </location>
</feature>
<evidence type="ECO:0000313" key="5">
    <source>
        <dbReference type="EMBL" id="NKY17012.1"/>
    </source>
</evidence>
<keyword evidence="6" id="KW-1185">Reference proteome</keyword>
<evidence type="ECO:0000256" key="1">
    <source>
        <dbReference type="SAM" id="MobiDB-lite"/>
    </source>
</evidence>
<dbReference type="AlphaFoldDB" id="A0A846WYC2"/>
<feature type="domain" description="Alpha/beta-hydrolase catalytic" evidence="3">
    <location>
        <begin position="337"/>
        <end position="625"/>
    </location>
</feature>
<proteinExistence type="predicted"/>
<evidence type="ECO:0000259" key="4">
    <source>
        <dbReference type="Pfam" id="PF15420"/>
    </source>
</evidence>
<keyword evidence="2" id="KW-0472">Membrane</keyword>
<keyword evidence="2" id="KW-0812">Transmembrane</keyword>
<name>A0A846WYC2_9ACTN</name>
<sequence length="640" mass="69760">MAHCPTRTTVVRVEGSTTAQAAPSAPRADGPDAAAKGSAQYRYARALVRARLRVLRAARDPDRFLRENYDDLARRHPLLAWLWSLLHLDFAGLFVGGLFLMSSLTVSLLPRSWFFQGIVSGINAVIGYAIGVFLKWVIVDLLVRSHPIRDDPKRARWVPVWRALIVVGMLVGGLWMMVAAKRWQDDVRALMGMPPGSDLWYVLTPIVAFVVSAALISTFRVLRDLSLFLARRANTYLRVPQPAAKVLGFVLVVAFVVFMVNDVGFRAFSATANKVASATNDEEPAGFSRPTEFQHSGSPDSAAKWSGLGMEGRKFVAGGLRAAQIARFTTRPVTEPVRVYVGLENAATTEQRFALLHRELARTGALDRSHVVIIPTTGSGWVNPTAARAVELMYDGDVALVAAQYSYLPSWISFITERETSLSAGKRLIDAVLADVSARPAEHRPKVLVMGESLGTRAGEGAFSGLPDIRAKVDGVVWIGPPRANPIHSAITDRRDLGTPEVLPTYTDGLIVRFTDGRRPLADSGGAEWLAPHVVYVQHPSDPVVWWSPELILRQPDWLKEAPGKDRSSAMAWYPFVTFWQVSADLANAAGVPDGHGHNYGTAVVDAFAAVLPPAGWTPADTERVRMAVMASAAIDGAEK</sequence>
<feature type="transmembrane region" description="Helical" evidence="2">
    <location>
        <begin position="243"/>
        <end position="260"/>
    </location>
</feature>
<feature type="domain" description="Alpha/beta-hydrolase N-terminal" evidence="4">
    <location>
        <begin position="104"/>
        <end position="319"/>
    </location>
</feature>